<evidence type="ECO:0000313" key="1">
    <source>
        <dbReference type="EMBL" id="KAF9786171.1"/>
    </source>
</evidence>
<dbReference type="AlphaFoldDB" id="A0A9P6L7M9"/>
<gene>
    <name evidence="1" type="ORF">BJ322DRAFT_1058314</name>
</gene>
<sequence>MSPEASRPETDSHHIEFDPEVKWPDINQMLARKLRLDTEKLPDLPVEVWLLIFQLATEVPFAFLPRTESPFDLPPRPTHKEMTAELSRSLITKRYIALVCRSWNEIATPFLYGAVLLRSTRGVTAAWNTFCGSAESNAGVRLGHHVKRIDVSTRDSQVNHDNTGSDQDEERRRIAEILQRLPNLSIFTMHTHLRSGNATAIAEALINTSANTLQTIEWGGLTFGHVCLSGTTWAKLVSSCPNLKSLDGPACQIFSTVLHQDARLGHLSIRHDGREEGNVLPNPPTPSHLRYGSNGGWNLAHPNTRAYCSRAISLEVRFLSLEELHRLLAQCPKLSQLVLRIPSWNSMRMPCLALDPSITHLGLFVEQRQPKLSSLVEGLGCITYWKIPGVKTLRLMSRHLLLEGDNLKKKRTQKALQEIRAAGLVLENWEGKPFA</sequence>
<dbReference type="OrthoDB" id="3232644at2759"/>
<keyword evidence="2" id="KW-1185">Reference proteome</keyword>
<protein>
    <recommendedName>
        <fullName evidence="3">F-box domain-containing protein</fullName>
    </recommendedName>
</protein>
<dbReference type="Proteomes" id="UP000736335">
    <property type="component" value="Unassembled WGS sequence"/>
</dbReference>
<reference evidence="1" key="1">
    <citation type="journal article" date="2020" name="Nat. Commun.">
        <title>Large-scale genome sequencing of mycorrhizal fungi provides insights into the early evolution of symbiotic traits.</title>
        <authorList>
            <person name="Miyauchi S."/>
            <person name="Kiss E."/>
            <person name="Kuo A."/>
            <person name="Drula E."/>
            <person name="Kohler A."/>
            <person name="Sanchez-Garcia M."/>
            <person name="Morin E."/>
            <person name="Andreopoulos B."/>
            <person name="Barry K.W."/>
            <person name="Bonito G."/>
            <person name="Buee M."/>
            <person name="Carver A."/>
            <person name="Chen C."/>
            <person name="Cichocki N."/>
            <person name="Clum A."/>
            <person name="Culley D."/>
            <person name="Crous P.W."/>
            <person name="Fauchery L."/>
            <person name="Girlanda M."/>
            <person name="Hayes R.D."/>
            <person name="Keri Z."/>
            <person name="LaButti K."/>
            <person name="Lipzen A."/>
            <person name="Lombard V."/>
            <person name="Magnuson J."/>
            <person name="Maillard F."/>
            <person name="Murat C."/>
            <person name="Nolan M."/>
            <person name="Ohm R.A."/>
            <person name="Pangilinan J."/>
            <person name="Pereira M.F."/>
            <person name="Perotto S."/>
            <person name="Peter M."/>
            <person name="Pfister S."/>
            <person name="Riley R."/>
            <person name="Sitrit Y."/>
            <person name="Stielow J.B."/>
            <person name="Szollosi G."/>
            <person name="Zifcakova L."/>
            <person name="Stursova M."/>
            <person name="Spatafora J.W."/>
            <person name="Tedersoo L."/>
            <person name="Vaario L.M."/>
            <person name="Yamada A."/>
            <person name="Yan M."/>
            <person name="Wang P."/>
            <person name="Xu J."/>
            <person name="Bruns T."/>
            <person name="Baldrian P."/>
            <person name="Vilgalys R."/>
            <person name="Dunand C."/>
            <person name="Henrissat B."/>
            <person name="Grigoriev I.V."/>
            <person name="Hibbett D."/>
            <person name="Nagy L.G."/>
            <person name="Martin F.M."/>
        </authorList>
    </citation>
    <scope>NUCLEOTIDE SEQUENCE</scope>
    <source>
        <strain evidence="1">UH-Tt-Lm1</strain>
    </source>
</reference>
<evidence type="ECO:0008006" key="3">
    <source>
        <dbReference type="Google" id="ProtNLM"/>
    </source>
</evidence>
<comment type="caution">
    <text evidence="1">The sequence shown here is derived from an EMBL/GenBank/DDBJ whole genome shotgun (WGS) entry which is preliminary data.</text>
</comment>
<organism evidence="1 2">
    <name type="scientific">Thelephora terrestris</name>
    <dbReference type="NCBI Taxonomy" id="56493"/>
    <lineage>
        <taxon>Eukaryota</taxon>
        <taxon>Fungi</taxon>
        <taxon>Dikarya</taxon>
        <taxon>Basidiomycota</taxon>
        <taxon>Agaricomycotina</taxon>
        <taxon>Agaricomycetes</taxon>
        <taxon>Thelephorales</taxon>
        <taxon>Thelephoraceae</taxon>
        <taxon>Thelephora</taxon>
    </lineage>
</organism>
<proteinExistence type="predicted"/>
<dbReference type="InterPro" id="IPR032675">
    <property type="entry name" value="LRR_dom_sf"/>
</dbReference>
<dbReference type="EMBL" id="WIUZ02000006">
    <property type="protein sequence ID" value="KAF9786171.1"/>
    <property type="molecule type" value="Genomic_DNA"/>
</dbReference>
<name>A0A9P6L7M9_9AGAM</name>
<accession>A0A9P6L7M9</accession>
<evidence type="ECO:0000313" key="2">
    <source>
        <dbReference type="Proteomes" id="UP000736335"/>
    </source>
</evidence>
<reference evidence="1" key="2">
    <citation type="submission" date="2020-11" db="EMBL/GenBank/DDBJ databases">
        <authorList>
            <consortium name="DOE Joint Genome Institute"/>
            <person name="Kuo A."/>
            <person name="Miyauchi S."/>
            <person name="Kiss E."/>
            <person name="Drula E."/>
            <person name="Kohler A."/>
            <person name="Sanchez-Garcia M."/>
            <person name="Andreopoulos B."/>
            <person name="Barry K.W."/>
            <person name="Bonito G."/>
            <person name="Buee M."/>
            <person name="Carver A."/>
            <person name="Chen C."/>
            <person name="Cichocki N."/>
            <person name="Clum A."/>
            <person name="Culley D."/>
            <person name="Crous P.W."/>
            <person name="Fauchery L."/>
            <person name="Girlanda M."/>
            <person name="Hayes R."/>
            <person name="Keri Z."/>
            <person name="Labutti K."/>
            <person name="Lipzen A."/>
            <person name="Lombard V."/>
            <person name="Magnuson J."/>
            <person name="Maillard F."/>
            <person name="Morin E."/>
            <person name="Murat C."/>
            <person name="Nolan M."/>
            <person name="Ohm R."/>
            <person name="Pangilinan J."/>
            <person name="Pereira M."/>
            <person name="Perotto S."/>
            <person name="Peter M."/>
            <person name="Riley R."/>
            <person name="Sitrit Y."/>
            <person name="Stielow B."/>
            <person name="Szollosi G."/>
            <person name="Zifcakova L."/>
            <person name="Stursova M."/>
            <person name="Spatafora J.W."/>
            <person name="Tedersoo L."/>
            <person name="Vaario L.-M."/>
            <person name="Yamada A."/>
            <person name="Yan M."/>
            <person name="Wang P."/>
            <person name="Xu J."/>
            <person name="Bruns T."/>
            <person name="Baldrian P."/>
            <person name="Vilgalys R."/>
            <person name="Henrissat B."/>
            <person name="Grigoriev I.V."/>
            <person name="Hibbett D."/>
            <person name="Nagy L.G."/>
            <person name="Martin F.M."/>
        </authorList>
    </citation>
    <scope>NUCLEOTIDE SEQUENCE</scope>
    <source>
        <strain evidence="1">UH-Tt-Lm1</strain>
    </source>
</reference>
<dbReference type="Gene3D" id="3.80.10.10">
    <property type="entry name" value="Ribonuclease Inhibitor"/>
    <property type="match status" value="1"/>
</dbReference>